<organism evidence="2 3">
    <name type="scientific">Senegalia massiliensis</name>
    <dbReference type="NCBI Taxonomy" id="1720316"/>
    <lineage>
        <taxon>Bacteria</taxon>
        <taxon>Bacillati</taxon>
        <taxon>Bacillota</taxon>
        <taxon>Clostridia</taxon>
        <taxon>Eubacteriales</taxon>
        <taxon>Clostridiaceae</taxon>
        <taxon>Senegalia</taxon>
    </lineage>
</organism>
<proteinExistence type="predicted"/>
<dbReference type="Proteomes" id="UP000467132">
    <property type="component" value="Unassembled WGS sequence"/>
</dbReference>
<name>A0A845R0E8_9CLOT</name>
<evidence type="ECO:0000259" key="1">
    <source>
        <dbReference type="PROSITE" id="PS51724"/>
    </source>
</evidence>
<dbReference type="GO" id="GO:0009253">
    <property type="term" value="P:peptidoglycan catabolic process"/>
    <property type="evidence" value="ECO:0007669"/>
    <property type="project" value="InterPro"/>
</dbReference>
<dbReference type="InterPro" id="IPR036680">
    <property type="entry name" value="SPOR-like_sf"/>
</dbReference>
<evidence type="ECO:0000313" key="2">
    <source>
        <dbReference type="EMBL" id="NBI08051.1"/>
    </source>
</evidence>
<gene>
    <name evidence="2" type="ORF">D3Z33_14420</name>
</gene>
<dbReference type="OrthoDB" id="9794212at2"/>
<dbReference type="EMBL" id="QXXA01000019">
    <property type="protein sequence ID" value="NBI08051.1"/>
    <property type="molecule type" value="Genomic_DNA"/>
</dbReference>
<dbReference type="SUPFAM" id="SSF53187">
    <property type="entry name" value="Zn-dependent exopeptidases"/>
    <property type="match status" value="1"/>
</dbReference>
<comment type="caution">
    <text evidence="2">The sequence shown here is derived from an EMBL/GenBank/DDBJ whole genome shotgun (WGS) entry which is preliminary data.</text>
</comment>
<accession>A0A845R0E8</accession>
<dbReference type="SUPFAM" id="SSF110997">
    <property type="entry name" value="Sporulation related repeat"/>
    <property type="match status" value="1"/>
</dbReference>
<dbReference type="Gene3D" id="3.40.630.40">
    <property type="entry name" value="Zn-dependent exopeptidases"/>
    <property type="match status" value="1"/>
</dbReference>
<keyword evidence="3" id="KW-1185">Reference proteome</keyword>
<dbReference type="Pfam" id="PF05036">
    <property type="entry name" value="SPOR"/>
    <property type="match status" value="1"/>
</dbReference>
<dbReference type="PROSITE" id="PS51724">
    <property type="entry name" value="SPOR"/>
    <property type="match status" value="1"/>
</dbReference>
<sequence>MAKKRIGIAAGHNDYTYKKTGGKAVKKNGKVYQEHDANMNLMYKKVYRELRDNYSDVFDTIFVKDDRAGKVSDKQTLYDRINKIKKSRFDLYLDGHHNWNQKSIVNGICSFVWYANSPKSKKIQDLFIDEVKKEGLETHGNGKHYSKFKIWTNLAITRETRFLPGAFMLTENGFMGGNKDFNRIFGSERESYHNRLAKCYIKAICKYFGVKYKGTSKPQTKNLYKVQTGAFESKKNAERLERVLKVKGFDTYIVKESDLYKVQVGAYADFNNALNMAKKLKSKGYSVYLPEQNKEVISKPTIKVGSKVKIKKGAKTYKGTSLADYVYSRIYKVTQVKGNRVVVTYNGTVVAAMNIKDLILI</sequence>
<dbReference type="AlphaFoldDB" id="A0A845R0E8"/>
<dbReference type="GO" id="GO:0042834">
    <property type="term" value="F:peptidoglycan binding"/>
    <property type="evidence" value="ECO:0007669"/>
    <property type="project" value="InterPro"/>
</dbReference>
<dbReference type="Gene3D" id="3.30.70.1070">
    <property type="entry name" value="Sporulation related repeat"/>
    <property type="match status" value="1"/>
</dbReference>
<dbReference type="InterPro" id="IPR007730">
    <property type="entry name" value="SPOR-like_dom"/>
</dbReference>
<dbReference type="Pfam" id="PF01520">
    <property type="entry name" value="Amidase_3"/>
    <property type="match status" value="1"/>
</dbReference>
<feature type="domain" description="SPOR" evidence="1">
    <location>
        <begin position="218"/>
        <end position="293"/>
    </location>
</feature>
<evidence type="ECO:0000313" key="3">
    <source>
        <dbReference type="Proteomes" id="UP000467132"/>
    </source>
</evidence>
<protein>
    <submittedName>
        <fullName evidence="2">N-acetylmuramoyl-L-alanine amidase</fullName>
    </submittedName>
</protein>
<dbReference type="RefSeq" id="WP_160198516.1">
    <property type="nucleotide sequence ID" value="NZ_QXXA01000019.1"/>
</dbReference>
<dbReference type="CDD" id="cd02696">
    <property type="entry name" value="MurNAc-LAA"/>
    <property type="match status" value="1"/>
</dbReference>
<dbReference type="GO" id="GO:0008745">
    <property type="term" value="F:N-acetylmuramoyl-L-alanine amidase activity"/>
    <property type="evidence" value="ECO:0007669"/>
    <property type="project" value="InterPro"/>
</dbReference>
<reference evidence="2 3" key="1">
    <citation type="submission" date="2018-08" db="EMBL/GenBank/DDBJ databases">
        <title>Murine metabolic-syndrome-specific gut microbial biobank.</title>
        <authorList>
            <person name="Liu C."/>
        </authorList>
    </citation>
    <scope>NUCLEOTIDE SEQUENCE [LARGE SCALE GENOMIC DNA]</scope>
    <source>
        <strain evidence="2 3">583</strain>
    </source>
</reference>
<dbReference type="InterPro" id="IPR002508">
    <property type="entry name" value="MurNAc-LAA_cat"/>
</dbReference>